<evidence type="ECO:0008006" key="6">
    <source>
        <dbReference type="Google" id="ProtNLM"/>
    </source>
</evidence>
<protein>
    <recommendedName>
        <fullName evidence="6">Pentacotripeptide-repeat region of PRORP domain-containing protein</fullName>
    </recommendedName>
</protein>
<comment type="similarity">
    <text evidence="1">Belongs to the PPR family. P subfamily.</text>
</comment>
<feature type="repeat" description="PPR" evidence="3">
    <location>
        <begin position="439"/>
        <end position="473"/>
    </location>
</feature>
<feature type="repeat" description="PPR" evidence="3">
    <location>
        <begin position="369"/>
        <end position="403"/>
    </location>
</feature>
<accession>A0A2Z6N852</accession>
<dbReference type="InterPro" id="IPR011990">
    <property type="entry name" value="TPR-like_helical_dom_sf"/>
</dbReference>
<feature type="repeat" description="PPR" evidence="3">
    <location>
        <begin position="6"/>
        <end position="40"/>
    </location>
</feature>
<feature type="repeat" description="PPR" evidence="3">
    <location>
        <begin position="509"/>
        <end position="543"/>
    </location>
</feature>
<sequence>MGIELDEFVFVVLIDGFGRIGDFDRVFQLFDDMEKRGIHPSVVTYNAVVNGLSKYGRTKDADEFAKNVTADVITYSTLLHGYTEEENVLGILQTKKRLEDAGIAMDVVMCNVLIRALFMMGAFEDVYALYKGMPEMDLAPNFVTYCTMIDGYCKVGRIDEALEVFDDFRKTSISSYECYNSIINGLCKKGMVEMAIEVLLELDRNGLVLDTGLLDDANQLCTAMKKKGLTVSCKSYYSLLRRLLCVVRNRDQILPLLNSFLKEYGLVEPKVQKVLARYLCLKDVDSALRFLEKTVDNSSAVTFPVSILKILIKEGRALDAYKLLMGVQDNLLVMYVDYAIVVHGLCKGGFLNKAVDLCAFIEKKGMNLNIVIYNSIINGLCHEGCLIEAFRLFDSLEKLNLMTSEITYATLIYALCREGYLEDAEHVFTKMVLNGFQPKTQVYNSLLDAISKFGQLEKAFELLYDMEKKNVKFDNMTVSTVINCYCQKGDMEGALEFYYKFKGKDILPDFLGFLYLIRGLCTKGRMEESRSVLREMLQSKNVAEMINIVNSEVDTESICDFLATLCEQGSIQEAVTVLNEIACMFFPVQRLSTSNQVSDKSQKIYESKDFGSKSSTSLPSSCGSDLDFESCDTSDVRNHMTNKDSHLKRSQLRGFDFYYSRIAALCTKGEVQEANQLAKEMLSDLIEPMN</sequence>
<organism evidence="4 5">
    <name type="scientific">Trifolium subterraneum</name>
    <name type="common">Subterranean clover</name>
    <dbReference type="NCBI Taxonomy" id="3900"/>
    <lineage>
        <taxon>Eukaryota</taxon>
        <taxon>Viridiplantae</taxon>
        <taxon>Streptophyta</taxon>
        <taxon>Embryophyta</taxon>
        <taxon>Tracheophyta</taxon>
        <taxon>Spermatophyta</taxon>
        <taxon>Magnoliopsida</taxon>
        <taxon>eudicotyledons</taxon>
        <taxon>Gunneridae</taxon>
        <taxon>Pentapetalae</taxon>
        <taxon>rosids</taxon>
        <taxon>fabids</taxon>
        <taxon>Fabales</taxon>
        <taxon>Fabaceae</taxon>
        <taxon>Papilionoideae</taxon>
        <taxon>50 kb inversion clade</taxon>
        <taxon>NPAAA clade</taxon>
        <taxon>Hologalegina</taxon>
        <taxon>IRL clade</taxon>
        <taxon>Trifolieae</taxon>
        <taxon>Trifolium</taxon>
    </lineage>
</organism>
<gene>
    <name evidence="4" type="ORF">TSUD_375800</name>
</gene>
<dbReference type="InterPro" id="IPR002885">
    <property type="entry name" value="PPR_rpt"/>
</dbReference>
<keyword evidence="2" id="KW-0677">Repeat</keyword>
<dbReference type="Pfam" id="PF01535">
    <property type="entry name" value="PPR"/>
    <property type="match status" value="4"/>
</dbReference>
<feature type="repeat" description="PPR" evidence="3">
    <location>
        <begin position="179"/>
        <end position="209"/>
    </location>
</feature>
<evidence type="ECO:0000313" key="4">
    <source>
        <dbReference type="EMBL" id="GAU25317.1"/>
    </source>
</evidence>
<reference evidence="5" key="1">
    <citation type="journal article" date="2017" name="Front. Plant Sci.">
        <title>Climate Clever Clovers: New Paradigm to Reduce the Environmental Footprint of Ruminants by Breeding Low Methanogenic Forages Utilizing Haplotype Variation.</title>
        <authorList>
            <person name="Kaur P."/>
            <person name="Appels R."/>
            <person name="Bayer P.E."/>
            <person name="Keeble-Gagnere G."/>
            <person name="Wang J."/>
            <person name="Hirakawa H."/>
            <person name="Shirasawa K."/>
            <person name="Vercoe P."/>
            <person name="Stefanova K."/>
            <person name="Durmic Z."/>
            <person name="Nichols P."/>
            <person name="Revell C."/>
            <person name="Isobe S.N."/>
            <person name="Edwards D."/>
            <person name="Erskine W."/>
        </authorList>
    </citation>
    <scope>NUCLEOTIDE SEQUENCE [LARGE SCALE GENOMIC DNA]</scope>
    <source>
        <strain evidence="5">cv. Daliak</strain>
    </source>
</reference>
<dbReference type="Pfam" id="PF12854">
    <property type="entry name" value="PPR_1"/>
    <property type="match status" value="1"/>
</dbReference>
<dbReference type="Pfam" id="PF13041">
    <property type="entry name" value="PPR_2"/>
    <property type="match status" value="3"/>
</dbReference>
<dbReference type="Gene3D" id="1.25.40.10">
    <property type="entry name" value="Tetratricopeptide repeat domain"/>
    <property type="match status" value="4"/>
</dbReference>
<dbReference type="OrthoDB" id="185373at2759"/>
<dbReference type="PANTHER" id="PTHR47936">
    <property type="entry name" value="PPR_LONG DOMAIN-CONTAINING PROTEIN"/>
    <property type="match status" value="1"/>
</dbReference>
<proteinExistence type="inferred from homology"/>
<feature type="repeat" description="PPR" evidence="3">
    <location>
        <begin position="404"/>
        <end position="438"/>
    </location>
</feature>
<dbReference type="PANTHER" id="PTHR47936:SF1">
    <property type="entry name" value="PENTATRICOPEPTIDE REPEAT-CONTAINING PROTEIN GUN1, CHLOROPLASTIC"/>
    <property type="match status" value="1"/>
</dbReference>
<dbReference type="PROSITE" id="PS51375">
    <property type="entry name" value="PPR"/>
    <property type="match status" value="9"/>
</dbReference>
<evidence type="ECO:0000256" key="1">
    <source>
        <dbReference type="ARBA" id="ARBA00007626"/>
    </source>
</evidence>
<name>A0A2Z6N852_TRISU</name>
<feature type="repeat" description="PPR" evidence="3">
    <location>
        <begin position="474"/>
        <end position="508"/>
    </location>
</feature>
<dbReference type="GO" id="GO:0031930">
    <property type="term" value="P:mitochondria-nucleus signaling pathway"/>
    <property type="evidence" value="ECO:0007669"/>
    <property type="project" value="TreeGrafter"/>
</dbReference>
<dbReference type="GO" id="GO:0009507">
    <property type="term" value="C:chloroplast"/>
    <property type="evidence" value="ECO:0007669"/>
    <property type="project" value="TreeGrafter"/>
</dbReference>
<evidence type="ECO:0000313" key="5">
    <source>
        <dbReference type="Proteomes" id="UP000242715"/>
    </source>
</evidence>
<dbReference type="Proteomes" id="UP000242715">
    <property type="component" value="Unassembled WGS sequence"/>
</dbReference>
<evidence type="ECO:0000256" key="3">
    <source>
        <dbReference type="PROSITE-ProRule" id="PRU00708"/>
    </source>
</evidence>
<dbReference type="GO" id="GO:0010019">
    <property type="term" value="P:chloroplast-nucleus signaling pathway"/>
    <property type="evidence" value="ECO:0007669"/>
    <property type="project" value="TreeGrafter"/>
</dbReference>
<keyword evidence="5" id="KW-1185">Reference proteome</keyword>
<feature type="repeat" description="PPR" evidence="3">
    <location>
        <begin position="141"/>
        <end position="175"/>
    </location>
</feature>
<dbReference type="AlphaFoldDB" id="A0A2Z6N852"/>
<dbReference type="EMBL" id="DF973309">
    <property type="protein sequence ID" value="GAU25317.1"/>
    <property type="molecule type" value="Genomic_DNA"/>
</dbReference>
<feature type="repeat" description="PPR" evidence="3">
    <location>
        <begin position="106"/>
        <end position="140"/>
    </location>
</feature>
<evidence type="ECO:0000256" key="2">
    <source>
        <dbReference type="ARBA" id="ARBA00022737"/>
    </source>
</evidence>
<dbReference type="NCBIfam" id="TIGR00756">
    <property type="entry name" value="PPR"/>
    <property type="match status" value="9"/>
</dbReference>